<accession>A0A8H5F3C8</accession>
<dbReference type="InterPro" id="IPR007763">
    <property type="entry name" value="NDUFA12"/>
</dbReference>
<dbReference type="Proteomes" id="UP000567179">
    <property type="component" value="Unassembled WGS sequence"/>
</dbReference>
<keyword evidence="4" id="KW-1185">Reference proteome</keyword>
<dbReference type="AlphaFoldDB" id="A0A8H5F3C8"/>
<dbReference type="EMBL" id="JAACJJ010000028">
    <property type="protein sequence ID" value="KAF5322211.1"/>
    <property type="molecule type" value="Genomic_DNA"/>
</dbReference>
<keyword evidence="2" id="KW-0496">Mitochondrion</keyword>
<sequence length="138" mass="16115">MVSLARTIRNIRREGLSAWWRQMQYICDAKSGTFIGKDQFGNKYYENRNGEEEIPGRHRWVDFAAHDYNATQVPPDWHSWLSHIRSAPPQNDPVMQNLTPPWQAPYMQNLTGTRGAYKPYNTVAPKINAWEPKVRTRA</sequence>
<dbReference type="OrthoDB" id="274641at2759"/>
<keyword evidence="2" id="KW-0813">Transport</keyword>
<dbReference type="GO" id="GO:0045271">
    <property type="term" value="C:respiratory chain complex I"/>
    <property type="evidence" value="ECO:0007669"/>
    <property type="project" value="InterPro"/>
</dbReference>
<proteinExistence type="inferred from homology"/>
<reference evidence="3 4" key="1">
    <citation type="journal article" date="2020" name="ISME J.">
        <title>Uncovering the hidden diversity of litter-decomposition mechanisms in mushroom-forming fungi.</title>
        <authorList>
            <person name="Floudas D."/>
            <person name="Bentzer J."/>
            <person name="Ahren D."/>
            <person name="Johansson T."/>
            <person name="Persson P."/>
            <person name="Tunlid A."/>
        </authorList>
    </citation>
    <scope>NUCLEOTIDE SEQUENCE [LARGE SCALE GENOMIC DNA]</scope>
    <source>
        <strain evidence="3 4">CBS 101986</strain>
    </source>
</reference>
<name>A0A8H5F3C8_9AGAR</name>
<comment type="similarity">
    <text evidence="1 2">Belongs to the complex I NDUFA12 subunit family.</text>
</comment>
<keyword evidence="2" id="KW-0999">Mitochondrion inner membrane</keyword>
<dbReference type="Pfam" id="PF05071">
    <property type="entry name" value="NDUFA12"/>
    <property type="match status" value="1"/>
</dbReference>
<dbReference type="PANTHER" id="PTHR12910">
    <property type="entry name" value="NADH-UBIQUINONE OXIDOREDUCTASE SUBUNIT B17.2"/>
    <property type="match status" value="1"/>
</dbReference>
<dbReference type="GO" id="GO:0005743">
    <property type="term" value="C:mitochondrial inner membrane"/>
    <property type="evidence" value="ECO:0007669"/>
    <property type="project" value="UniProtKB-SubCell"/>
</dbReference>
<evidence type="ECO:0000313" key="4">
    <source>
        <dbReference type="Proteomes" id="UP000567179"/>
    </source>
</evidence>
<keyword evidence="2" id="KW-0249">Electron transport</keyword>
<organism evidence="3 4">
    <name type="scientific">Psilocybe cf. subviscida</name>
    <dbReference type="NCBI Taxonomy" id="2480587"/>
    <lineage>
        <taxon>Eukaryota</taxon>
        <taxon>Fungi</taxon>
        <taxon>Dikarya</taxon>
        <taxon>Basidiomycota</taxon>
        <taxon>Agaricomycotina</taxon>
        <taxon>Agaricomycetes</taxon>
        <taxon>Agaricomycetidae</taxon>
        <taxon>Agaricales</taxon>
        <taxon>Agaricineae</taxon>
        <taxon>Strophariaceae</taxon>
        <taxon>Psilocybe</taxon>
    </lineage>
</organism>
<comment type="function">
    <text evidence="2">Accessory subunit of the mitochondrial membrane respiratory chain NADH dehydrogenase (Complex I), that is believed not to be involved in catalysis. Complex I functions in the transfer of electrons from NADH to the respiratory chain. The immediate electron acceptor for the enzyme is believed to be ubiquinone.</text>
</comment>
<comment type="subcellular location">
    <subcellularLocation>
        <location evidence="2">Mitochondrion inner membrane</location>
        <topology evidence="2">Peripheral membrane protein</topology>
        <orientation evidence="2">Matrix side</orientation>
    </subcellularLocation>
</comment>
<evidence type="ECO:0000313" key="3">
    <source>
        <dbReference type="EMBL" id="KAF5322211.1"/>
    </source>
</evidence>
<keyword evidence="2" id="KW-0679">Respiratory chain</keyword>
<protein>
    <recommendedName>
        <fullName evidence="2">NADH dehydrogenase [ubiquinone] 1 alpha subcomplex subunit</fullName>
    </recommendedName>
</protein>
<dbReference type="GO" id="GO:0006979">
    <property type="term" value="P:response to oxidative stress"/>
    <property type="evidence" value="ECO:0007669"/>
    <property type="project" value="TreeGrafter"/>
</dbReference>
<evidence type="ECO:0000256" key="1">
    <source>
        <dbReference type="ARBA" id="ARBA00007355"/>
    </source>
</evidence>
<evidence type="ECO:0000256" key="2">
    <source>
        <dbReference type="RuleBase" id="RU363103"/>
    </source>
</evidence>
<dbReference type="PANTHER" id="PTHR12910:SF2">
    <property type="entry name" value="NADH DEHYDROGENASE [UBIQUINONE] 1 ALPHA SUBCOMPLEX SUBUNIT 12"/>
    <property type="match status" value="1"/>
</dbReference>
<gene>
    <name evidence="3" type="ORF">D9619_001085</name>
</gene>
<comment type="caution">
    <text evidence="3">The sequence shown here is derived from an EMBL/GenBank/DDBJ whole genome shotgun (WGS) entry which is preliminary data.</text>
</comment>
<keyword evidence="2" id="KW-0472">Membrane</keyword>